<accession>A0A382ITS6</accession>
<name>A0A382ITS6_9ZZZZ</name>
<organism evidence="2">
    <name type="scientific">marine metagenome</name>
    <dbReference type="NCBI Taxonomy" id="408172"/>
    <lineage>
        <taxon>unclassified sequences</taxon>
        <taxon>metagenomes</taxon>
        <taxon>ecological metagenomes</taxon>
    </lineage>
</organism>
<proteinExistence type="predicted"/>
<reference evidence="2" key="1">
    <citation type="submission" date="2018-05" db="EMBL/GenBank/DDBJ databases">
        <authorList>
            <person name="Lanie J.A."/>
            <person name="Ng W.-L."/>
            <person name="Kazmierczak K.M."/>
            <person name="Andrzejewski T.M."/>
            <person name="Davidsen T.M."/>
            <person name="Wayne K.J."/>
            <person name="Tettelin H."/>
            <person name="Glass J.I."/>
            <person name="Rusch D."/>
            <person name="Podicherti R."/>
            <person name="Tsui H.-C.T."/>
            <person name="Winkler M.E."/>
        </authorList>
    </citation>
    <scope>NUCLEOTIDE SEQUENCE</scope>
</reference>
<dbReference type="EMBL" id="UINC01069541">
    <property type="protein sequence ID" value="SVC02998.1"/>
    <property type="molecule type" value="Genomic_DNA"/>
</dbReference>
<evidence type="ECO:0000313" key="2">
    <source>
        <dbReference type="EMBL" id="SVC02998.1"/>
    </source>
</evidence>
<feature type="non-terminal residue" evidence="2">
    <location>
        <position position="1"/>
    </location>
</feature>
<evidence type="ECO:0000256" key="1">
    <source>
        <dbReference type="SAM" id="MobiDB-lite"/>
    </source>
</evidence>
<gene>
    <name evidence="2" type="ORF">METZ01_LOCUS255852</name>
</gene>
<protein>
    <submittedName>
        <fullName evidence="2">Uncharacterized protein</fullName>
    </submittedName>
</protein>
<feature type="compositionally biased region" description="Low complexity" evidence="1">
    <location>
        <begin position="1"/>
        <end position="17"/>
    </location>
</feature>
<feature type="region of interest" description="Disordered" evidence="1">
    <location>
        <begin position="1"/>
        <end position="42"/>
    </location>
</feature>
<sequence>AISAPTSWSSSWATSAINHDGWRGGRAKARGPAQSGIRTLPG</sequence>
<dbReference type="AlphaFoldDB" id="A0A382ITS6"/>